<dbReference type="Proteomes" id="UP000019478">
    <property type="component" value="Unassembled WGS sequence"/>
</dbReference>
<sequence>MCNCSVLTTESLCMNCHQSSRRTVVKSSMFRENPGRAVALDKTCKDHHMLRLPTTKERSVKAPKANTRQDYMDLPVRPHNEGSRRASQAQSLAVAKVDRSGTVHGRTSKSHTASSVAHNPERSRRYEVDHSPRDGGQKYREERTRVQYQVTHEEGGTRQSVTVGCEYSVVTKVPPEAPRVSRQVARSRYEH</sequence>
<gene>
    <name evidence="2" type="ORF">A1O3_07077</name>
</gene>
<feature type="compositionally biased region" description="Basic and acidic residues" evidence="1">
    <location>
        <begin position="119"/>
        <end position="142"/>
    </location>
</feature>
<keyword evidence="3" id="KW-1185">Reference proteome</keyword>
<evidence type="ECO:0000313" key="2">
    <source>
        <dbReference type="EMBL" id="EXJ80793.1"/>
    </source>
</evidence>
<dbReference type="HOGENOM" id="CLU_1245369_0_0_1"/>
<dbReference type="RefSeq" id="XP_007735381.1">
    <property type="nucleotide sequence ID" value="XM_007737191.1"/>
</dbReference>
<comment type="caution">
    <text evidence="2">The sequence shown here is derived from an EMBL/GenBank/DDBJ whole genome shotgun (WGS) entry which is preliminary data.</text>
</comment>
<organism evidence="2 3">
    <name type="scientific">Capronia epimyces CBS 606.96</name>
    <dbReference type="NCBI Taxonomy" id="1182542"/>
    <lineage>
        <taxon>Eukaryota</taxon>
        <taxon>Fungi</taxon>
        <taxon>Dikarya</taxon>
        <taxon>Ascomycota</taxon>
        <taxon>Pezizomycotina</taxon>
        <taxon>Eurotiomycetes</taxon>
        <taxon>Chaetothyriomycetidae</taxon>
        <taxon>Chaetothyriales</taxon>
        <taxon>Herpotrichiellaceae</taxon>
        <taxon>Capronia</taxon>
    </lineage>
</organism>
<accession>W9XKQ6</accession>
<dbReference type="OrthoDB" id="10639435at2759"/>
<protein>
    <submittedName>
        <fullName evidence="2">Uncharacterized protein</fullName>
    </submittedName>
</protein>
<evidence type="ECO:0000256" key="1">
    <source>
        <dbReference type="SAM" id="MobiDB-lite"/>
    </source>
</evidence>
<reference evidence="2 3" key="1">
    <citation type="submission" date="2013-03" db="EMBL/GenBank/DDBJ databases">
        <title>The Genome Sequence of Capronia epimyces CBS 606.96.</title>
        <authorList>
            <consortium name="The Broad Institute Genomics Platform"/>
            <person name="Cuomo C."/>
            <person name="de Hoog S."/>
            <person name="Gorbushina A."/>
            <person name="Walker B."/>
            <person name="Young S.K."/>
            <person name="Zeng Q."/>
            <person name="Gargeya S."/>
            <person name="Fitzgerald M."/>
            <person name="Haas B."/>
            <person name="Abouelleil A."/>
            <person name="Allen A.W."/>
            <person name="Alvarado L."/>
            <person name="Arachchi H.M."/>
            <person name="Berlin A.M."/>
            <person name="Chapman S.B."/>
            <person name="Gainer-Dewar J."/>
            <person name="Goldberg J."/>
            <person name="Griggs A."/>
            <person name="Gujja S."/>
            <person name="Hansen M."/>
            <person name="Howarth C."/>
            <person name="Imamovic A."/>
            <person name="Ireland A."/>
            <person name="Larimer J."/>
            <person name="McCowan C."/>
            <person name="Murphy C."/>
            <person name="Pearson M."/>
            <person name="Poon T.W."/>
            <person name="Priest M."/>
            <person name="Roberts A."/>
            <person name="Saif S."/>
            <person name="Shea T."/>
            <person name="Sisk P."/>
            <person name="Sykes S."/>
            <person name="Wortman J."/>
            <person name="Nusbaum C."/>
            <person name="Birren B."/>
        </authorList>
    </citation>
    <scope>NUCLEOTIDE SEQUENCE [LARGE SCALE GENOMIC DNA]</scope>
    <source>
        <strain evidence="2 3">CBS 606.96</strain>
    </source>
</reference>
<name>W9XKQ6_9EURO</name>
<dbReference type="GeneID" id="19171181"/>
<evidence type="ECO:0000313" key="3">
    <source>
        <dbReference type="Proteomes" id="UP000019478"/>
    </source>
</evidence>
<proteinExistence type="predicted"/>
<dbReference type="EMBL" id="AMGY01000006">
    <property type="protein sequence ID" value="EXJ80793.1"/>
    <property type="molecule type" value="Genomic_DNA"/>
</dbReference>
<dbReference type="AlphaFoldDB" id="W9XKQ6"/>
<feature type="region of interest" description="Disordered" evidence="1">
    <location>
        <begin position="57"/>
        <end position="142"/>
    </location>
</feature>